<keyword evidence="3" id="KW-1185">Reference proteome</keyword>
<dbReference type="AlphaFoldDB" id="A0A7G6DYH9"/>
<evidence type="ECO:0000256" key="1">
    <source>
        <dbReference type="SAM" id="SignalP"/>
    </source>
</evidence>
<proteinExistence type="predicted"/>
<organism evidence="2 3">
    <name type="scientific">Thermanaerosceptrum fracticalcis</name>
    <dbReference type="NCBI Taxonomy" id="1712410"/>
    <lineage>
        <taxon>Bacteria</taxon>
        <taxon>Bacillati</taxon>
        <taxon>Bacillota</taxon>
        <taxon>Clostridia</taxon>
        <taxon>Eubacteriales</taxon>
        <taxon>Peptococcaceae</taxon>
        <taxon>Thermanaerosceptrum</taxon>
    </lineage>
</organism>
<name>A0A7G6DYH9_THEFR</name>
<sequence>MKRKHLILVLTLSILLPTAFYQANAQGFFEKIFGKGLRGAPGEVIVSEKGSGSRTITGGYILHENKLQEVQTERKSITINKGKESEQTFELVKFIKDGKVLSIRPGAEGGPLDLTIGKNKVVFTDNSMGSLWVANVDDLEPINIQPDTVGSISQTKLYERKAELAKQGKDTDTLILYWAGNPKLSPSEDKIAFTSNREGYPDNPRSALWVTDISGSATKKIIEEDIIPVTWFNDEEFIFIGSKGDLRKVNTASSQQQVLIADWVMVTGYSPSGQYIMFQYVKDSIVQPEQYLFNLKENKSVKLDVPAGYKNNAFYGWDETTDKVAFLVQDFSANTKLIILDCNTLNLQTLDAPDGLKFDDGVVPSWSAGKVVFSAGGQLYTTK</sequence>
<feature type="chain" id="PRO_5028807894" description="WD40 repeat domain-containing protein" evidence="1">
    <location>
        <begin position="26"/>
        <end position="383"/>
    </location>
</feature>
<dbReference type="Proteomes" id="UP000515847">
    <property type="component" value="Chromosome"/>
</dbReference>
<evidence type="ECO:0008006" key="4">
    <source>
        <dbReference type="Google" id="ProtNLM"/>
    </source>
</evidence>
<dbReference type="KEGG" id="tfr:BR63_00180"/>
<dbReference type="EMBL" id="CP045798">
    <property type="protein sequence ID" value="QNB44883.1"/>
    <property type="molecule type" value="Genomic_DNA"/>
</dbReference>
<accession>A0A7G6DYH9</accession>
<gene>
    <name evidence="2" type="ORF">BR63_00180</name>
</gene>
<dbReference type="RefSeq" id="WP_034424485.1">
    <property type="nucleotide sequence ID" value="NZ_CP045798.1"/>
</dbReference>
<dbReference type="SUPFAM" id="SSF69304">
    <property type="entry name" value="Tricorn protease N-terminal domain"/>
    <property type="match status" value="1"/>
</dbReference>
<evidence type="ECO:0000313" key="2">
    <source>
        <dbReference type="EMBL" id="QNB44883.1"/>
    </source>
</evidence>
<dbReference type="InterPro" id="IPR011042">
    <property type="entry name" value="6-blade_b-propeller_TolB-like"/>
</dbReference>
<evidence type="ECO:0000313" key="3">
    <source>
        <dbReference type="Proteomes" id="UP000515847"/>
    </source>
</evidence>
<feature type="signal peptide" evidence="1">
    <location>
        <begin position="1"/>
        <end position="25"/>
    </location>
</feature>
<dbReference type="Gene3D" id="2.120.10.30">
    <property type="entry name" value="TolB, C-terminal domain"/>
    <property type="match status" value="1"/>
</dbReference>
<reference evidence="2 3" key="1">
    <citation type="journal article" date="2019" name="Front. Microbiol.">
        <title>Thermoanaerosceptrum fracticalcis gen. nov. sp. nov., a Novel Fumarate-Fermenting Microorganism From a Deep Fractured Carbonate Aquifer of the US Great Basin.</title>
        <authorList>
            <person name="Hamilton-Brehm S.D."/>
            <person name="Stewart L.E."/>
            <person name="Zavarin M."/>
            <person name="Caldwell M."/>
            <person name="Lawson P.A."/>
            <person name="Onstott T.C."/>
            <person name="Grzymski J."/>
            <person name="Neveux I."/>
            <person name="Lollar B.S."/>
            <person name="Russell C.E."/>
            <person name="Moser D.P."/>
        </authorList>
    </citation>
    <scope>NUCLEOTIDE SEQUENCE [LARGE SCALE GENOMIC DNA]</scope>
    <source>
        <strain evidence="2 3">DRI-13</strain>
    </source>
</reference>
<protein>
    <recommendedName>
        <fullName evidence="4">WD40 repeat domain-containing protein</fullName>
    </recommendedName>
</protein>
<keyword evidence="1" id="KW-0732">Signal</keyword>
<dbReference type="OrthoDB" id="108903at2"/>